<dbReference type="InterPro" id="IPR011330">
    <property type="entry name" value="Glyco_hydro/deAcase_b/a-brl"/>
</dbReference>
<dbReference type="EMBL" id="UOGG01000127">
    <property type="protein sequence ID" value="VAX30763.1"/>
    <property type="molecule type" value="Genomic_DNA"/>
</dbReference>
<evidence type="ECO:0000256" key="2">
    <source>
        <dbReference type="ARBA" id="ARBA00023277"/>
    </source>
</evidence>
<dbReference type="AlphaFoldDB" id="A0A3B1D1V7"/>
<dbReference type="Pfam" id="PF03065">
    <property type="entry name" value="Glyco_hydro_57"/>
    <property type="match status" value="1"/>
</dbReference>
<dbReference type="GO" id="GO:0005975">
    <property type="term" value="P:carbohydrate metabolic process"/>
    <property type="evidence" value="ECO:0007669"/>
    <property type="project" value="InterPro"/>
</dbReference>
<accession>A0A3B1D1V7</accession>
<evidence type="ECO:0000256" key="1">
    <source>
        <dbReference type="ARBA" id="ARBA00006821"/>
    </source>
</evidence>
<dbReference type="InterPro" id="IPR004300">
    <property type="entry name" value="Glyco_hydro_57_N"/>
</dbReference>
<name>A0A3B1D1V7_9ZZZZ</name>
<dbReference type="SUPFAM" id="SSF88713">
    <property type="entry name" value="Glycoside hydrolase/deacetylase"/>
    <property type="match status" value="1"/>
</dbReference>
<evidence type="ECO:0000313" key="4">
    <source>
        <dbReference type="EMBL" id="VAX30763.1"/>
    </source>
</evidence>
<gene>
    <name evidence="4" type="ORF">MNBD_NITROSPINAE05-341</name>
</gene>
<dbReference type="EC" id="3.2.1.1" evidence="4"/>
<reference evidence="4" key="1">
    <citation type="submission" date="2018-06" db="EMBL/GenBank/DDBJ databases">
        <authorList>
            <person name="Zhirakovskaya E."/>
        </authorList>
    </citation>
    <scope>NUCLEOTIDE SEQUENCE</scope>
</reference>
<keyword evidence="2" id="KW-0119">Carbohydrate metabolism</keyword>
<dbReference type="Gene3D" id="3.20.110.20">
    <property type="match status" value="1"/>
</dbReference>
<feature type="domain" description="Glycoside hydrolase family 57 N-terminal" evidence="3">
    <location>
        <begin position="8"/>
        <end position="88"/>
    </location>
</feature>
<evidence type="ECO:0000259" key="3">
    <source>
        <dbReference type="Pfam" id="PF03065"/>
    </source>
</evidence>
<feature type="non-terminal residue" evidence="4">
    <location>
        <position position="88"/>
    </location>
</feature>
<proteinExistence type="inferred from homology"/>
<dbReference type="GO" id="GO:0004556">
    <property type="term" value="F:alpha-amylase activity"/>
    <property type="evidence" value="ECO:0007669"/>
    <property type="project" value="UniProtKB-EC"/>
</dbReference>
<protein>
    <submittedName>
        <fullName evidence="4">Alpha-amylase</fullName>
        <ecNumber evidence="4">3.2.1.1</ecNumber>
    </submittedName>
</protein>
<keyword evidence="4" id="KW-0326">Glycosidase</keyword>
<sequence length="88" mass="10346">MNKINFLFAIHNHQPVGNFGHVFEEVFNVCYRPYFEVLKQFPELKTAAHFSGPLLEWLKQNQPDYLKMLRDMVQAGRLEILSGGFYEP</sequence>
<organism evidence="4">
    <name type="scientific">hydrothermal vent metagenome</name>
    <dbReference type="NCBI Taxonomy" id="652676"/>
    <lineage>
        <taxon>unclassified sequences</taxon>
        <taxon>metagenomes</taxon>
        <taxon>ecological metagenomes</taxon>
    </lineage>
</organism>
<keyword evidence="4" id="KW-0378">Hydrolase</keyword>
<comment type="similarity">
    <text evidence="1">Belongs to the glycosyl hydrolase 57 family.</text>
</comment>